<dbReference type="PANTHER" id="PTHR42693">
    <property type="entry name" value="ARYLSULFATASE FAMILY MEMBER"/>
    <property type="match status" value="1"/>
</dbReference>
<feature type="domain" description="Sulfatase N-terminal" evidence="4">
    <location>
        <begin position="31"/>
        <end position="334"/>
    </location>
</feature>
<dbReference type="AlphaFoldDB" id="A0AB34IBI5"/>
<dbReference type="SUPFAM" id="SSF53649">
    <property type="entry name" value="Alkaline phosphatase-like"/>
    <property type="match status" value="1"/>
</dbReference>
<protein>
    <recommendedName>
        <fullName evidence="4">Sulfatase N-terminal domain-containing protein</fullName>
    </recommendedName>
</protein>
<sequence length="551" mass="59986">MAPLPAPPLPALPPPPPPPPSLHAHGRNLTTIILAMSDDQGWGEVGYRGHRILRTPHLAAMAAAGLRLERFYVSPVCSPTRAAALTGRAADRTGVTDQGVPLRLGERKTLPRALQAAGWATAHFGKWHLDGLHSVGMGGAPLLANGTHGPSAFGFGEWLSSFGVFDVDPVLSRNGQFEDFDGDSSDVLVAQAVRWLGAQRAAARRCLLALWFASPHEPWIALPADRAAAAGVFKSRYYGEIVALDRSIGTLRAGLRRLGVENTTLLWFSSDNGGYHGLPVPANGPLRGFKKDIFEGGIRVPAIVEWPGAIAPGRVSWYPSCIYDVFPTVVDALGLPRDALLRPYDGSSLLRLFSRELPRRGKPILIAYKRRWALIDNEIKYVTAGGAHWFYNLSRAAGNASRHRAAAAAVGSEDASDESYRLADRRLAAANGSAPHAADAVARHVAWLRRQMARFMASVAASQRGDDYPEGAEAAPLGARVWCDTPEYRPHLAGLLARPQFRPELRQLQAWNRSWWPEVFRAIDPRSVNLNLSARPRSRFEKLGGYLRISG</sequence>
<keyword evidence="2" id="KW-0378">Hydrolase</keyword>
<comment type="similarity">
    <text evidence="1">Belongs to the sulfatase family.</text>
</comment>
<evidence type="ECO:0000259" key="4">
    <source>
        <dbReference type="Pfam" id="PF00884"/>
    </source>
</evidence>
<evidence type="ECO:0000256" key="1">
    <source>
        <dbReference type="ARBA" id="ARBA00008779"/>
    </source>
</evidence>
<dbReference type="InterPro" id="IPR050738">
    <property type="entry name" value="Sulfatase"/>
</dbReference>
<feature type="compositionally biased region" description="Pro residues" evidence="3">
    <location>
        <begin position="1"/>
        <end position="21"/>
    </location>
</feature>
<evidence type="ECO:0000256" key="2">
    <source>
        <dbReference type="ARBA" id="ARBA00022801"/>
    </source>
</evidence>
<evidence type="ECO:0000256" key="3">
    <source>
        <dbReference type="SAM" id="MobiDB-lite"/>
    </source>
</evidence>
<feature type="region of interest" description="Disordered" evidence="3">
    <location>
        <begin position="1"/>
        <end position="25"/>
    </location>
</feature>
<accession>A0AB34IBI5</accession>
<dbReference type="InterPro" id="IPR000917">
    <property type="entry name" value="Sulfatase_N"/>
</dbReference>
<dbReference type="Pfam" id="PF00884">
    <property type="entry name" value="Sulfatase"/>
    <property type="match status" value="1"/>
</dbReference>
<evidence type="ECO:0000313" key="6">
    <source>
        <dbReference type="Proteomes" id="UP001515480"/>
    </source>
</evidence>
<dbReference type="InterPro" id="IPR017850">
    <property type="entry name" value="Alkaline_phosphatase_core_sf"/>
</dbReference>
<comment type="caution">
    <text evidence="5">The sequence shown here is derived from an EMBL/GenBank/DDBJ whole genome shotgun (WGS) entry which is preliminary data.</text>
</comment>
<dbReference type="Proteomes" id="UP001515480">
    <property type="component" value="Unassembled WGS sequence"/>
</dbReference>
<keyword evidence="6" id="KW-1185">Reference proteome</keyword>
<dbReference type="PANTHER" id="PTHR42693:SF53">
    <property type="entry name" value="ENDO-4-O-SULFATASE"/>
    <property type="match status" value="1"/>
</dbReference>
<gene>
    <name evidence="5" type="ORF">AB1Y20_017051</name>
</gene>
<name>A0AB34IBI5_PRYPA</name>
<organism evidence="5 6">
    <name type="scientific">Prymnesium parvum</name>
    <name type="common">Toxic golden alga</name>
    <dbReference type="NCBI Taxonomy" id="97485"/>
    <lineage>
        <taxon>Eukaryota</taxon>
        <taxon>Haptista</taxon>
        <taxon>Haptophyta</taxon>
        <taxon>Prymnesiophyceae</taxon>
        <taxon>Prymnesiales</taxon>
        <taxon>Prymnesiaceae</taxon>
        <taxon>Prymnesium</taxon>
    </lineage>
</organism>
<dbReference type="EMBL" id="JBGBPQ010000033">
    <property type="protein sequence ID" value="KAL1495186.1"/>
    <property type="molecule type" value="Genomic_DNA"/>
</dbReference>
<reference evidence="5 6" key="1">
    <citation type="journal article" date="2024" name="Science">
        <title>Giant polyketide synthase enzymes in the biosynthesis of giant marine polyether toxins.</title>
        <authorList>
            <person name="Fallon T.R."/>
            <person name="Shende V.V."/>
            <person name="Wierzbicki I.H."/>
            <person name="Pendleton A.L."/>
            <person name="Watervoot N.F."/>
            <person name="Auber R.P."/>
            <person name="Gonzalez D.J."/>
            <person name="Wisecaver J.H."/>
            <person name="Moore B.S."/>
        </authorList>
    </citation>
    <scope>NUCLEOTIDE SEQUENCE [LARGE SCALE GENOMIC DNA]</scope>
    <source>
        <strain evidence="5 6">12B1</strain>
    </source>
</reference>
<proteinExistence type="inferred from homology"/>
<evidence type="ECO:0000313" key="5">
    <source>
        <dbReference type="EMBL" id="KAL1495186.1"/>
    </source>
</evidence>
<dbReference type="Gene3D" id="3.40.720.10">
    <property type="entry name" value="Alkaline Phosphatase, subunit A"/>
    <property type="match status" value="1"/>
</dbReference>
<dbReference type="GO" id="GO:0004065">
    <property type="term" value="F:arylsulfatase activity"/>
    <property type="evidence" value="ECO:0007669"/>
    <property type="project" value="TreeGrafter"/>
</dbReference>